<proteinExistence type="predicted"/>
<reference evidence="1" key="2">
    <citation type="journal article" date="2015" name="Fish Shellfish Immunol.">
        <title>Early steps in the European eel (Anguilla anguilla)-Vibrio vulnificus interaction in the gills: Role of the RtxA13 toxin.</title>
        <authorList>
            <person name="Callol A."/>
            <person name="Pajuelo D."/>
            <person name="Ebbesson L."/>
            <person name="Teles M."/>
            <person name="MacKenzie S."/>
            <person name="Amaro C."/>
        </authorList>
    </citation>
    <scope>NUCLEOTIDE SEQUENCE</scope>
</reference>
<accession>A0A0E9VU04</accession>
<reference evidence="1" key="1">
    <citation type="submission" date="2014-11" db="EMBL/GenBank/DDBJ databases">
        <authorList>
            <person name="Amaro Gonzalez C."/>
        </authorList>
    </citation>
    <scope>NUCLEOTIDE SEQUENCE</scope>
</reference>
<organism evidence="1">
    <name type="scientific">Anguilla anguilla</name>
    <name type="common">European freshwater eel</name>
    <name type="synonym">Muraena anguilla</name>
    <dbReference type="NCBI Taxonomy" id="7936"/>
    <lineage>
        <taxon>Eukaryota</taxon>
        <taxon>Metazoa</taxon>
        <taxon>Chordata</taxon>
        <taxon>Craniata</taxon>
        <taxon>Vertebrata</taxon>
        <taxon>Euteleostomi</taxon>
        <taxon>Actinopterygii</taxon>
        <taxon>Neopterygii</taxon>
        <taxon>Teleostei</taxon>
        <taxon>Anguilliformes</taxon>
        <taxon>Anguillidae</taxon>
        <taxon>Anguilla</taxon>
    </lineage>
</organism>
<dbReference type="AlphaFoldDB" id="A0A0E9VU04"/>
<name>A0A0E9VU04_ANGAN</name>
<protein>
    <submittedName>
        <fullName evidence="1">Uncharacterized protein</fullName>
    </submittedName>
</protein>
<dbReference type="EMBL" id="GBXM01027819">
    <property type="protein sequence ID" value="JAH80758.1"/>
    <property type="molecule type" value="Transcribed_RNA"/>
</dbReference>
<sequence>MAGLLLRTRSLCYFCIMMQYRKNVLYSGAASGHDLIFFLVI</sequence>
<evidence type="ECO:0000313" key="1">
    <source>
        <dbReference type="EMBL" id="JAH80758.1"/>
    </source>
</evidence>